<feature type="compositionally biased region" description="Polar residues" evidence="1">
    <location>
        <begin position="45"/>
        <end position="65"/>
    </location>
</feature>
<feature type="region of interest" description="Disordered" evidence="1">
    <location>
        <begin position="32"/>
        <end position="65"/>
    </location>
</feature>
<proteinExistence type="predicted"/>
<evidence type="ECO:0000313" key="3">
    <source>
        <dbReference type="Proteomes" id="UP000094565"/>
    </source>
</evidence>
<dbReference type="AlphaFoldDB" id="A0A1B2JE57"/>
<accession>A0A1B2JE57</accession>
<protein>
    <submittedName>
        <fullName evidence="2">BA75_02423T0</fullName>
    </submittedName>
</protein>
<sequence>MWRGGGIEEGAHYVLLLGNIATRGMYGDRSISENLKPSSHPPVSWLSNSTGDTLHSSPQPYNSSNVSAIAPAAQMSEQPPNPNDMNNAIINQWTQDELDHMNLFEAFNFDNHGQRFGLHPIYRLPLIALSGSLVGGVSGMMYGYQLGGLKYLAMNAHRMPTDRNGWFYYHKRKNFVCLKDSFVTGFKQATKVGLLVGTLFSLEAYLDYARGTIDFANTMMATTISGWIYANAYQLSSYQAKSLVKRGAGVGLFLGLLQDASNYLIGNDVWYLRVFLGINPRLSRKLLI</sequence>
<evidence type="ECO:0000256" key="1">
    <source>
        <dbReference type="SAM" id="MobiDB-lite"/>
    </source>
</evidence>
<keyword evidence="3" id="KW-1185">Reference proteome</keyword>
<gene>
    <name evidence="2" type="ORF">ATY40_BA7502423</name>
</gene>
<reference evidence="2 3" key="1">
    <citation type="submission" date="2016-02" db="EMBL/GenBank/DDBJ databases">
        <title>Comparative genomic and transcriptomic foundation for Pichia pastoris.</title>
        <authorList>
            <person name="Love K.R."/>
            <person name="Shah K.A."/>
            <person name="Whittaker C.A."/>
            <person name="Wu J."/>
            <person name="Bartlett M.C."/>
            <person name="Ma D."/>
            <person name="Leeson R.L."/>
            <person name="Priest M."/>
            <person name="Young S.K."/>
            <person name="Love J.C."/>
        </authorList>
    </citation>
    <scope>NUCLEOTIDE SEQUENCE [LARGE SCALE GENOMIC DNA]</scope>
    <source>
        <strain evidence="2 3">ATCC 28485</strain>
    </source>
</reference>
<organism evidence="2 3">
    <name type="scientific">Komagataella pastoris</name>
    <name type="common">Yeast</name>
    <name type="synonym">Pichia pastoris</name>
    <dbReference type="NCBI Taxonomy" id="4922"/>
    <lineage>
        <taxon>Eukaryota</taxon>
        <taxon>Fungi</taxon>
        <taxon>Dikarya</taxon>
        <taxon>Ascomycota</taxon>
        <taxon>Saccharomycotina</taxon>
        <taxon>Pichiomycetes</taxon>
        <taxon>Pichiales</taxon>
        <taxon>Pichiaceae</taxon>
        <taxon>Komagataella</taxon>
    </lineage>
</organism>
<dbReference type="Proteomes" id="UP000094565">
    <property type="component" value="Chromosome 2"/>
</dbReference>
<dbReference type="OrthoDB" id="5584028at2759"/>
<dbReference type="EMBL" id="CP014585">
    <property type="protein sequence ID" value="ANZ76262.1"/>
    <property type="molecule type" value="Genomic_DNA"/>
</dbReference>
<dbReference type="PANTHER" id="PTHR37852:SF1">
    <property type="entry name" value="HIG1 DOMAIN-CONTAINING PROTEIN"/>
    <property type="match status" value="1"/>
</dbReference>
<name>A0A1B2JE57_PICPA</name>
<dbReference type="PANTHER" id="PTHR37852">
    <property type="entry name" value="YALI0B21208P"/>
    <property type="match status" value="1"/>
</dbReference>
<evidence type="ECO:0000313" key="2">
    <source>
        <dbReference type="EMBL" id="ANZ76262.1"/>
    </source>
</evidence>